<protein>
    <submittedName>
        <fullName evidence="3">KLTH0D01914p</fullName>
    </submittedName>
</protein>
<keyword evidence="2" id="KW-0812">Transmembrane</keyword>
<evidence type="ECO:0000256" key="2">
    <source>
        <dbReference type="SAM" id="Phobius"/>
    </source>
</evidence>
<sequence>MYVKAAANASIVAVKGGATLDQYDAKLIQCRVAISRLTEILRILRILEGTLKRTNGTKTIIPLMNYILALYGGLTLNASEILSRRLRLLSEFRLCKITDVNPPLNSSPISLDCEFPEVSSDFQEYTAHVYDRQLQNKLLQAAINITQNALQVYDRKYKQCNMERSANRPTSISGRPTTFEEGSFEELIQPLDVPMILDLAVLIKDFEVDTSESSFRKLSLQVLTKFKDHFNEKALPPIKTYHTSLFRFSKASSLSQSKIIMNLPYWQYTMHRIYALLLRILYILTITKAFLRQAYIPNRAFFESPRTQLHSPNVFEFRELIKNLDTICMGPNDLSDLVERLQCYSQQGFSLAVQPSSVLEAYNSEVSVATRKLRFYFQIVESLLSVWKHIQASSLNNEAFGSLDELGLSKAVEERLAVDRLDFIERKNKEAQLKEKQKEAAAAASTESSVKTIFRRSSIQRSKMSPSPSGSTSPSSLSPASMSRSPSQNLKRGTLPKKPLNGSSISSPLASRRGSVSGSTSNAGNRKPSNEGSSNGSPRIDETLQTGGRKRSSSLQSSVLASHNQADNMHRSNSLQAAATLNQRMVRNTFAKLSANIEGNGALNSDSKTDRLATPANSSRQMMRSSSPSPLRQKGKSSGASPAGPRSGIELPDVESLVLDEGKLALVSKQSPSGSTSAPTKSLVESSSSEISPNSEVEYQTITLETVKKVRFTGVPPMSEKEDPRPKRKGWYKKPQVLYYPPPPPQVAVQQYRLRQEGQAFRKSLRDGDGENGGVSKRTAFMSQSDVHLSPTHKFSSKIRDKLSR</sequence>
<feature type="compositionally biased region" description="Polar residues" evidence="1">
    <location>
        <begin position="452"/>
        <end position="461"/>
    </location>
</feature>
<feature type="region of interest" description="Disordered" evidence="1">
    <location>
        <begin position="452"/>
        <end position="570"/>
    </location>
</feature>
<reference evidence="3 4" key="1">
    <citation type="journal article" date="2009" name="Genome Res.">
        <title>Comparative genomics of protoploid Saccharomycetaceae.</title>
        <authorList>
            <consortium name="The Genolevures Consortium"/>
            <person name="Souciet J.-L."/>
            <person name="Dujon B."/>
            <person name="Gaillardin C."/>
            <person name="Johnston M."/>
            <person name="Baret P.V."/>
            <person name="Cliften P."/>
            <person name="Sherman D.J."/>
            <person name="Weissenbach J."/>
            <person name="Westhof E."/>
            <person name="Wincker P."/>
            <person name="Jubin C."/>
            <person name="Poulain J."/>
            <person name="Barbe V."/>
            <person name="Segurens B."/>
            <person name="Artiguenave F."/>
            <person name="Anthouard V."/>
            <person name="Vacherie B."/>
            <person name="Val M.-E."/>
            <person name="Fulton R.S."/>
            <person name="Minx P."/>
            <person name="Wilson R."/>
            <person name="Durrens P."/>
            <person name="Jean G."/>
            <person name="Marck C."/>
            <person name="Martin T."/>
            <person name="Nikolski M."/>
            <person name="Rolland T."/>
            <person name="Seret M.-L."/>
            <person name="Casaregola S."/>
            <person name="Despons L."/>
            <person name="Fairhead C."/>
            <person name="Fischer G."/>
            <person name="Lafontaine I."/>
            <person name="Leh V."/>
            <person name="Lemaire M."/>
            <person name="de Montigny J."/>
            <person name="Neuveglise C."/>
            <person name="Thierry A."/>
            <person name="Blanc-Lenfle I."/>
            <person name="Bleykasten C."/>
            <person name="Diffels J."/>
            <person name="Fritsch E."/>
            <person name="Frangeul L."/>
            <person name="Goeffon A."/>
            <person name="Jauniaux N."/>
            <person name="Kachouri-Lafond R."/>
            <person name="Payen C."/>
            <person name="Potier S."/>
            <person name="Pribylova L."/>
            <person name="Ozanne C."/>
            <person name="Richard G.-F."/>
            <person name="Sacerdot C."/>
            <person name="Straub M.-L."/>
            <person name="Talla E."/>
        </authorList>
    </citation>
    <scope>NUCLEOTIDE SEQUENCE [LARGE SCALE GENOMIC DNA]</scope>
    <source>
        <strain evidence="4">ATCC 56472 / CBS 6340 / NRRL Y-8284</strain>
    </source>
</reference>
<evidence type="ECO:0000313" key="3">
    <source>
        <dbReference type="EMBL" id="CAR22369.1"/>
    </source>
</evidence>
<feature type="compositionally biased region" description="Polar residues" evidence="1">
    <location>
        <begin position="668"/>
        <end position="680"/>
    </location>
</feature>
<feature type="transmembrane region" description="Helical" evidence="2">
    <location>
        <begin position="60"/>
        <end position="78"/>
    </location>
</feature>
<dbReference type="FunCoup" id="C5DG27">
    <property type="interactions" value="112"/>
</dbReference>
<dbReference type="RefSeq" id="XP_002552807.1">
    <property type="nucleotide sequence ID" value="XM_002552761.1"/>
</dbReference>
<keyword evidence="2" id="KW-1133">Transmembrane helix</keyword>
<dbReference type="OrthoDB" id="3973067at2759"/>
<evidence type="ECO:0000313" key="4">
    <source>
        <dbReference type="Proteomes" id="UP000002036"/>
    </source>
</evidence>
<feature type="compositionally biased region" description="Low complexity" evidence="1">
    <location>
        <begin position="462"/>
        <end position="487"/>
    </location>
</feature>
<organism evidence="3 4">
    <name type="scientific">Lachancea thermotolerans (strain ATCC 56472 / CBS 6340 / NRRL Y-8284)</name>
    <name type="common">Yeast</name>
    <name type="synonym">Kluyveromyces thermotolerans</name>
    <dbReference type="NCBI Taxonomy" id="559295"/>
    <lineage>
        <taxon>Eukaryota</taxon>
        <taxon>Fungi</taxon>
        <taxon>Dikarya</taxon>
        <taxon>Ascomycota</taxon>
        <taxon>Saccharomycotina</taxon>
        <taxon>Saccharomycetes</taxon>
        <taxon>Saccharomycetales</taxon>
        <taxon>Saccharomycetaceae</taxon>
        <taxon>Lachancea</taxon>
    </lineage>
</organism>
<dbReference type="GO" id="GO:0005737">
    <property type="term" value="C:cytoplasm"/>
    <property type="evidence" value="ECO:0007669"/>
    <property type="project" value="InterPro"/>
</dbReference>
<dbReference type="HOGENOM" id="CLU_021324_0_0_1"/>
<name>C5DG27_LACTC</name>
<dbReference type="GO" id="GO:0008157">
    <property type="term" value="F:protein phosphatase 1 binding"/>
    <property type="evidence" value="ECO:0007669"/>
    <property type="project" value="InterPro"/>
</dbReference>
<dbReference type="AlphaFoldDB" id="C5DG27"/>
<feature type="compositionally biased region" description="Low complexity" evidence="1">
    <location>
        <begin position="553"/>
        <end position="562"/>
    </location>
</feature>
<feature type="compositionally biased region" description="Low complexity" evidence="1">
    <location>
        <begin position="682"/>
        <end position="698"/>
    </location>
</feature>
<feature type="region of interest" description="Disordered" evidence="1">
    <location>
        <begin position="599"/>
        <end position="745"/>
    </location>
</feature>
<dbReference type="GO" id="GO:0019888">
    <property type="term" value="F:protein phosphatase regulator activity"/>
    <property type="evidence" value="ECO:0007669"/>
    <property type="project" value="InterPro"/>
</dbReference>
<keyword evidence="4" id="KW-1185">Reference proteome</keyword>
<dbReference type="InParanoid" id="C5DG27"/>
<dbReference type="Proteomes" id="UP000002036">
    <property type="component" value="Chromosome D"/>
</dbReference>
<proteinExistence type="predicted"/>
<keyword evidence="2" id="KW-0472">Membrane</keyword>
<dbReference type="KEGG" id="lth:KLTH0D01914g"/>
<feature type="compositionally biased region" description="Low complexity" evidence="1">
    <location>
        <begin position="618"/>
        <end position="648"/>
    </location>
</feature>
<dbReference type="eggNOG" id="ENOG502QRIU">
    <property type="taxonomic scope" value="Eukaryota"/>
</dbReference>
<gene>
    <name evidence="3" type="ordered locus">KLTH0D01914g</name>
</gene>
<dbReference type="GeneID" id="8295027"/>
<dbReference type="EMBL" id="CU928168">
    <property type="protein sequence ID" value="CAR22369.1"/>
    <property type="molecule type" value="Genomic_DNA"/>
</dbReference>
<dbReference type="OMA" id="WYKKPAV"/>
<feature type="compositionally biased region" description="Polar residues" evidence="1">
    <location>
        <begin position="501"/>
        <end position="524"/>
    </location>
</feature>
<feature type="region of interest" description="Disordered" evidence="1">
    <location>
        <begin position="762"/>
        <end position="805"/>
    </location>
</feature>
<dbReference type="PRINTS" id="PR02082">
    <property type="entry name" value="GLC7IP4"/>
</dbReference>
<evidence type="ECO:0000256" key="1">
    <source>
        <dbReference type="SAM" id="MobiDB-lite"/>
    </source>
</evidence>
<dbReference type="InterPro" id="IPR026241">
    <property type="entry name" value="GIP4"/>
</dbReference>
<accession>C5DG27</accession>